<evidence type="ECO:0000313" key="7">
    <source>
        <dbReference type="Proteomes" id="UP001303564"/>
    </source>
</evidence>
<dbReference type="Proteomes" id="UP001303564">
    <property type="component" value="Chromosome"/>
</dbReference>
<protein>
    <submittedName>
        <fullName evidence="4">GNAT family N-acetyltransferase</fullName>
        <ecNumber evidence="5">2.3.1.-</ecNumber>
    </submittedName>
</protein>
<dbReference type="EC" id="2.3.1.-" evidence="5"/>
<evidence type="ECO:0000259" key="3">
    <source>
        <dbReference type="PROSITE" id="PS51186"/>
    </source>
</evidence>
<dbReference type="CDD" id="cd04301">
    <property type="entry name" value="NAT_SF"/>
    <property type="match status" value="1"/>
</dbReference>
<dbReference type="AlphaFoldDB" id="A0AAN1EZK1"/>
<dbReference type="GO" id="GO:0005737">
    <property type="term" value="C:cytoplasm"/>
    <property type="evidence" value="ECO:0007669"/>
    <property type="project" value="TreeGrafter"/>
</dbReference>
<evidence type="ECO:0000256" key="1">
    <source>
        <dbReference type="ARBA" id="ARBA00022679"/>
    </source>
</evidence>
<keyword evidence="7" id="KW-1185">Reference proteome</keyword>
<dbReference type="InterPro" id="IPR016181">
    <property type="entry name" value="Acyl_CoA_acyltransferase"/>
</dbReference>
<dbReference type="Gene3D" id="3.40.630.30">
    <property type="match status" value="1"/>
</dbReference>
<evidence type="ECO:0000313" key="5">
    <source>
        <dbReference type="EMBL" id="WNX26622.1"/>
    </source>
</evidence>
<dbReference type="PANTHER" id="PTHR43626:SF4">
    <property type="entry name" value="GCN5-RELATED N-ACETYLTRANSFERASE 2, CHLOROPLASTIC"/>
    <property type="match status" value="1"/>
</dbReference>
<dbReference type="GO" id="GO:0008080">
    <property type="term" value="F:N-acetyltransferase activity"/>
    <property type="evidence" value="ECO:0007669"/>
    <property type="project" value="InterPro"/>
</dbReference>
<reference evidence="5 7" key="2">
    <citation type="submission" date="2023-09" db="EMBL/GenBank/DDBJ databases">
        <title>Genomic characteristic of L. casei group strains isolated from clinical sources.</title>
        <authorList>
            <person name="Jarocki P."/>
        </authorList>
    </citation>
    <scope>NUCLEOTIDE SEQUENCE [LARGE SCALE GENOMIC DNA]</scope>
    <source>
        <strain evidence="5 7">LMG 24099</strain>
    </source>
</reference>
<dbReference type="SUPFAM" id="SSF55729">
    <property type="entry name" value="Acyl-CoA N-acyltransferases (Nat)"/>
    <property type="match status" value="1"/>
</dbReference>
<proteinExistence type="predicted"/>
<reference evidence="4 6" key="1">
    <citation type="journal article" date="2017" name="Front. Immunol.">
        <title>Complete Genome Sequence of Lactobacillus casei LC5, a Potential Probiotics for Atopic Dermatitis.</title>
        <authorList>
            <person name="Kang J."/>
            <person name="Chung W.H."/>
            <person name="Lim T.J."/>
            <person name="Whon T.W."/>
            <person name="Lim S."/>
            <person name="Nam Y.D."/>
        </authorList>
    </citation>
    <scope>NUCLEOTIDE SEQUENCE [LARGE SCALE GENOMIC DNA]</scope>
    <source>
        <strain evidence="4 6">LC5</strain>
    </source>
</reference>
<keyword evidence="1 5" id="KW-0808">Transferase</keyword>
<evidence type="ECO:0000313" key="4">
    <source>
        <dbReference type="EMBL" id="ARY91983.1"/>
    </source>
</evidence>
<gene>
    <name evidence="4" type="ORF">BGL52_09550</name>
    <name evidence="5" type="ORF">RWA16_09325</name>
</gene>
<organism evidence="4 6">
    <name type="scientific">Lacticaseibacillus casei</name>
    <name type="common">Lactobacillus casei</name>
    <dbReference type="NCBI Taxonomy" id="1582"/>
    <lineage>
        <taxon>Bacteria</taxon>
        <taxon>Bacillati</taxon>
        <taxon>Bacillota</taxon>
        <taxon>Bacilli</taxon>
        <taxon>Lactobacillales</taxon>
        <taxon>Lactobacillaceae</taxon>
        <taxon>Lacticaseibacillus</taxon>
    </lineage>
</organism>
<dbReference type="EMBL" id="CP136128">
    <property type="protein sequence ID" value="WNX26622.1"/>
    <property type="molecule type" value="Genomic_DNA"/>
</dbReference>
<dbReference type="Proteomes" id="UP000195609">
    <property type="component" value="Chromosome"/>
</dbReference>
<evidence type="ECO:0000313" key="6">
    <source>
        <dbReference type="Proteomes" id="UP000195609"/>
    </source>
</evidence>
<dbReference type="InterPro" id="IPR045039">
    <property type="entry name" value="NSI-like"/>
</dbReference>
<accession>A0AAN1EZK1</accession>
<dbReference type="PROSITE" id="PS51186">
    <property type="entry name" value="GNAT"/>
    <property type="match status" value="1"/>
</dbReference>
<sequence>MIKIDNRKLDDEAVLALYQAVGWVMYTRDPAKLKRALAQSLMVLGAFDGDRLVGLIRAVGDGETILFIQDLLVHPGYQRQGIGRQLVKALVDHFPEVRQRVLLTDDQPDTRAFYEKIGFVSSDHFGVVAFYQDLS</sequence>
<keyword evidence="2 5" id="KW-0012">Acyltransferase</keyword>
<name>A0AAN1EZK1_LACCA</name>
<dbReference type="Pfam" id="PF00583">
    <property type="entry name" value="Acetyltransf_1"/>
    <property type="match status" value="1"/>
</dbReference>
<dbReference type="EMBL" id="CP017065">
    <property type="protein sequence ID" value="ARY91983.1"/>
    <property type="molecule type" value="Genomic_DNA"/>
</dbReference>
<dbReference type="InterPro" id="IPR000182">
    <property type="entry name" value="GNAT_dom"/>
</dbReference>
<dbReference type="RefSeq" id="WP_087912476.1">
    <property type="nucleotide sequence ID" value="NZ_CP017065.1"/>
</dbReference>
<feature type="domain" description="N-acetyltransferase" evidence="3">
    <location>
        <begin position="4"/>
        <end position="135"/>
    </location>
</feature>
<dbReference type="PANTHER" id="PTHR43626">
    <property type="entry name" value="ACYL-COA N-ACYLTRANSFERASE"/>
    <property type="match status" value="1"/>
</dbReference>
<evidence type="ECO:0000256" key="2">
    <source>
        <dbReference type="ARBA" id="ARBA00023315"/>
    </source>
</evidence>